<gene>
    <name evidence="1" type="ORF">D7Y07_05670</name>
</gene>
<evidence type="ECO:0000313" key="2">
    <source>
        <dbReference type="Proteomes" id="UP000267159"/>
    </source>
</evidence>
<protein>
    <submittedName>
        <fullName evidence="1">Uncharacterized protein</fullName>
    </submittedName>
</protein>
<dbReference type="AlphaFoldDB" id="A0A3L7Z3G5"/>
<dbReference type="Proteomes" id="UP000267159">
    <property type="component" value="Unassembled WGS sequence"/>
</dbReference>
<sequence>MDQLTKNDLQQLDTADLMQRAEAIRDAVAAKSVSAQQVGQLFCDLIEACGDINKAVRLFLSVNVPEIQNDIDKRLAGADEAATKAAAEIQRSEQTRALVESLVEKLSTQNLNAPERVDIASAPAVVTLTNPVPQKIGASLFPRFGLGSVLFISDHKAVEVTPDGMVHPVALGRSTVHAVATADTSVYKSLCIEVVPPRLRLSAYGALRLDGKGNIRLT</sequence>
<evidence type="ECO:0000313" key="1">
    <source>
        <dbReference type="EMBL" id="RLT80874.1"/>
    </source>
</evidence>
<comment type="caution">
    <text evidence="1">The sequence shown here is derived from an EMBL/GenBank/DDBJ whole genome shotgun (WGS) entry which is preliminary data.</text>
</comment>
<name>A0A3L7Z3G5_9BACE</name>
<proteinExistence type="predicted"/>
<organism evidence="1 2">
    <name type="scientific">Bacteroides acidifaciens</name>
    <dbReference type="NCBI Taxonomy" id="85831"/>
    <lineage>
        <taxon>Bacteria</taxon>
        <taxon>Pseudomonadati</taxon>
        <taxon>Bacteroidota</taxon>
        <taxon>Bacteroidia</taxon>
        <taxon>Bacteroidales</taxon>
        <taxon>Bacteroidaceae</taxon>
        <taxon>Bacteroides</taxon>
    </lineage>
</organism>
<dbReference type="EMBL" id="RAZM01000012">
    <property type="protein sequence ID" value="RLT80874.1"/>
    <property type="molecule type" value="Genomic_DNA"/>
</dbReference>
<reference evidence="1 2" key="1">
    <citation type="submission" date="2018-09" db="EMBL/GenBank/DDBJ databases">
        <title>Murine metabolic-syndrome-specific gut microbial biobank.</title>
        <authorList>
            <person name="Liu C."/>
        </authorList>
    </citation>
    <scope>NUCLEOTIDE SEQUENCE [LARGE SCALE GENOMIC DNA]</scope>
    <source>
        <strain evidence="1 2">0.1X-D8-26</strain>
    </source>
</reference>
<dbReference type="RefSeq" id="WP_121765527.1">
    <property type="nucleotide sequence ID" value="NZ_RAZM01000012.1"/>
</dbReference>
<accession>A0A3L7Z3G5</accession>